<dbReference type="InterPro" id="IPR014086">
    <property type="entry name" value="AtzD/Barbiturase"/>
</dbReference>
<dbReference type="EMBL" id="LT629772">
    <property type="protein sequence ID" value="SDS30190.1"/>
    <property type="molecule type" value="Genomic_DNA"/>
</dbReference>
<evidence type="ECO:0000313" key="3">
    <source>
        <dbReference type="EMBL" id="SDS30190.1"/>
    </source>
</evidence>
<gene>
    <name evidence="3" type="ORF">SAMN04489812_1492</name>
</gene>
<dbReference type="AlphaFoldDB" id="A0A1H1R3I4"/>
<keyword evidence="2 3" id="KW-0378">Hydrolase</keyword>
<accession>A0A1H1R3I4</accession>
<dbReference type="Gene3D" id="3.30.1330.170">
    <property type="entry name" value="Cyanuric acid hydrolase/Barbiturase, RU A"/>
    <property type="match status" value="1"/>
</dbReference>
<dbReference type="NCBIfam" id="TIGR02714">
    <property type="entry name" value="amido_AtzD_TrzD"/>
    <property type="match status" value="1"/>
</dbReference>
<evidence type="ECO:0000256" key="1">
    <source>
        <dbReference type="ARBA" id="ARBA00010947"/>
    </source>
</evidence>
<dbReference type="OrthoDB" id="569708at2"/>
<comment type="similarity">
    <text evidence="1">Belongs to the cyclic amide hydrolase (CyAH) family.</text>
</comment>
<protein>
    <submittedName>
        <fullName evidence="3">Cyanuric acid amidohydrolase</fullName>
    </submittedName>
</protein>
<dbReference type="InterPro" id="IPR043007">
    <property type="entry name" value="AtzD/Barbiturase_RUC"/>
</dbReference>
<evidence type="ECO:0000256" key="2">
    <source>
        <dbReference type="ARBA" id="ARBA00022801"/>
    </source>
</evidence>
<dbReference type="InterPro" id="IPR043008">
    <property type="entry name" value="AtzD/Barbiturase_RUA"/>
</dbReference>
<proteinExistence type="inferred from homology"/>
<organism evidence="3 4">
    <name type="scientific">Microlunatus soli</name>
    <dbReference type="NCBI Taxonomy" id="630515"/>
    <lineage>
        <taxon>Bacteria</taxon>
        <taxon>Bacillati</taxon>
        <taxon>Actinomycetota</taxon>
        <taxon>Actinomycetes</taxon>
        <taxon>Propionibacteriales</taxon>
        <taxon>Propionibacteriaceae</taxon>
        <taxon>Microlunatus</taxon>
    </lineage>
</organism>
<dbReference type="STRING" id="630515.SAMN04489812_1492"/>
<dbReference type="RefSeq" id="WP_157683277.1">
    <property type="nucleotide sequence ID" value="NZ_LT629772.1"/>
</dbReference>
<dbReference type="Gene3D" id="3.30.1330.180">
    <property type="entry name" value="Cyanuric acid hydrolase/Barbiturase, RU B"/>
    <property type="match status" value="1"/>
</dbReference>
<reference evidence="3 4" key="1">
    <citation type="submission" date="2016-10" db="EMBL/GenBank/DDBJ databases">
        <authorList>
            <person name="de Groot N.N."/>
        </authorList>
    </citation>
    <scope>NUCLEOTIDE SEQUENCE [LARGE SCALE GENOMIC DNA]</scope>
    <source>
        <strain evidence="3 4">DSM 21800</strain>
    </source>
</reference>
<keyword evidence="4" id="KW-1185">Reference proteome</keyword>
<dbReference type="InterPro" id="IPR043006">
    <property type="entry name" value="AtzD/Barbiturase_RUB"/>
</dbReference>
<dbReference type="Gene3D" id="3.30.1330.160">
    <property type="entry name" value="Cyanuric acid hydrolase/Barbituras, RU C"/>
    <property type="match status" value="1"/>
</dbReference>
<dbReference type="GO" id="GO:0016812">
    <property type="term" value="F:hydrolase activity, acting on carbon-nitrogen (but not peptide) bonds, in cyclic amides"/>
    <property type="evidence" value="ECO:0007669"/>
    <property type="project" value="InterPro"/>
</dbReference>
<sequence length="368" mass="38657">MSEETSLAVDAVRIPMEHPRDTAGLAELVSEGRIDPDKIIAVTGKTISSTSVENSRVDADRAVRAFLVEQGSRSAREIDAIPMIFTAGIAGLLTPQIVVFSRYRADSTADGSGRLAIGTARSAIMRPEWTGGLQVVRAIADTVRGAARDAGIRPSEIEYVVGKAYHPVLEEIQRARERHDIPAVDDATVFRTTSGSAGLGIAVATEGLELSDPAVIGDLDVWTGRSAVSANAWEPVGGDGPHTQLIAFGNRADAAGRLRVGHAVMADLLDVHALPRALRSAGLDVGDGPLTEDQQRRVVSVYAKISGAPRGRLRGRRQVTENPGYDAKTAVGGMLAGWLQDTLIWISASAVQQGPPGGGTLGVIVDVG</sequence>
<dbReference type="Pfam" id="PF09663">
    <property type="entry name" value="Amido_AtzD_TrzD"/>
    <property type="match status" value="1"/>
</dbReference>
<evidence type="ECO:0000313" key="4">
    <source>
        <dbReference type="Proteomes" id="UP000199103"/>
    </source>
</evidence>
<dbReference type="Proteomes" id="UP000199103">
    <property type="component" value="Chromosome I"/>
</dbReference>
<name>A0A1H1R3I4_9ACTN</name>